<dbReference type="Pfam" id="PF10326">
    <property type="entry name" value="7TM_GPCR_Str"/>
    <property type="match status" value="1"/>
</dbReference>
<proteinExistence type="predicted"/>
<feature type="transmembrane region" description="Helical" evidence="1">
    <location>
        <begin position="106"/>
        <end position="125"/>
    </location>
</feature>
<dbReference type="AlphaFoldDB" id="A0AA36HB83"/>
<comment type="caution">
    <text evidence="2">The sequence shown here is derived from an EMBL/GenBank/DDBJ whole genome shotgun (WGS) entry which is preliminary data.</text>
</comment>
<dbReference type="InterPro" id="IPR019428">
    <property type="entry name" value="7TM_GPCR_serpentine_rcpt_Str"/>
</dbReference>
<evidence type="ECO:0000313" key="3">
    <source>
        <dbReference type="Proteomes" id="UP001176961"/>
    </source>
</evidence>
<keyword evidence="1" id="KW-1133">Transmembrane helix</keyword>
<keyword evidence="3" id="KW-1185">Reference proteome</keyword>
<accession>A0AA36HB83</accession>
<sequence length="161" mass="18433">MMILFNHIFITSLLIVTNSFIYRYVHICRPNSINIYCSTKGIFASVVINAIVLTIWQASICTVFWPNPRTIEQLSEVVLKKLGVDLFDCAQINFSLKSNRKHVFDYISAVSVLLIMSVLMSIMIYSAMKINSALKSATFNSTIKMHRQMLTLLLLQVMQFK</sequence>
<organism evidence="2 3">
    <name type="scientific">Cylicocyclus nassatus</name>
    <name type="common">Nematode worm</name>
    <dbReference type="NCBI Taxonomy" id="53992"/>
    <lineage>
        <taxon>Eukaryota</taxon>
        <taxon>Metazoa</taxon>
        <taxon>Ecdysozoa</taxon>
        <taxon>Nematoda</taxon>
        <taxon>Chromadorea</taxon>
        <taxon>Rhabditida</taxon>
        <taxon>Rhabditina</taxon>
        <taxon>Rhabditomorpha</taxon>
        <taxon>Strongyloidea</taxon>
        <taxon>Strongylidae</taxon>
        <taxon>Cylicocyclus</taxon>
    </lineage>
</organism>
<name>A0AA36HB83_CYLNA</name>
<feature type="transmembrane region" description="Helical" evidence="1">
    <location>
        <begin position="46"/>
        <end position="65"/>
    </location>
</feature>
<keyword evidence="1" id="KW-0812">Transmembrane</keyword>
<dbReference type="PANTHER" id="PTHR46178:SF9">
    <property type="entry name" value="SEVEN TM RECEPTOR"/>
    <property type="match status" value="1"/>
</dbReference>
<reference evidence="2" key="1">
    <citation type="submission" date="2023-07" db="EMBL/GenBank/DDBJ databases">
        <authorList>
            <consortium name="CYATHOMIX"/>
        </authorList>
    </citation>
    <scope>NUCLEOTIDE SEQUENCE</scope>
    <source>
        <strain evidence="2">N/A</strain>
    </source>
</reference>
<evidence type="ECO:0000313" key="2">
    <source>
        <dbReference type="EMBL" id="CAJ0607363.1"/>
    </source>
</evidence>
<evidence type="ECO:0000256" key="1">
    <source>
        <dbReference type="SAM" id="Phobius"/>
    </source>
</evidence>
<gene>
    <name evidence="2" type="ORF">CYNAS_LOCUS19346</name>
</gene>
<keyword evidence="1" id="KW-0472">Membrane</keyword>
<dbReference type="Proteomes" id="UP001176961">
    <property type="component" value="Unassembled WGS sequence"/>
</dbReference>
<feature type="transmembrane region" description="Helical" evidence="1">
    <location>
        <begin position="6"/>
        <end position="25"/>
    </location>
</feature>
<dbReference type="PANTHER" id="PTHR46178">
    <property type="entry name" value="SEVEN TM RECEPTOR"/>
    <property type="match status" value="1"/>
</dbReference>
<dbReference type="EMBL" id="CATQJL010000316">
    <property type="protein sequence ID" value="CAJ0607363.1"/>
    <property type="molecule type" value="Genomic_DNA"/>
</dbReference>
<protein>
    <submittedName>
        <fullName evidence="2">Uncharacterized protein</fullName>
    </submittedName>
</protein>